<name>A0A3S1BJS6_9BACT</name>
<dbReference type="PROSITE" id="PS51257">
    <property type="entry name" value="PROKAR_LIPOPROTEIN"/>
    <property type="match status" value="1"/>
</dbReference>
<dbReference type="Proteomes" id="UP000281028">
    <property type="component" value="Unassembled WGS sequence"/>
</dbReference>
<gene>
    <name evidence="1" type="ORF">ECE50_027975</name>
</gene>
<dbReference type="Gene3D" id="3.40.1650.10">
    <property type="entry name" value="RbsD-like domain"/>
    <property type="match status" value="1"/>
</dbReference>
<evidence type="ECO:0000313" key="1">
    <source>
        <dbReference type="EMBL" id="NSL90693.1"/>
    </source>
</evidence>
<dbReference type="GO" id="GO:0005996">
    <property type="term" value="P:monosaccharide metabolic process"/>
    <property type="evidence" value="ECO:0007669"/>
    <property type="project" value="InterPro"/>
</dbReference>
<dbReference type="AlphaFoldDB" id="A0A3S1BJS6"/>
<dbReference type="InterPro" id="IPR023750">
    <property type="entry name" value="RbsD-like_sf"/>
</dbReference>
<keyword evidence="2" id="KW-1185">Reference proteome</keyword>
<comment type="caution">
    <text evidence="1">The sequence shown here is derived from an EMBL/GenBank/DDBJ whole genome shotgun (WGS) entry which is preliminary data.</text>
</comment>
<proteinExistence type="predicted"/>
<dbReference type="GO" id="GO:0016853">
    <property type="term" value="F:isomerase activity"/>
    <property type="evidence" value="ECO:0007669"/>
    <property type="project" value="InterPro"/>
</dbReference>
<dbReference type="EMBL" id="RIAR02000001">
    <property type="protein sequence ID" value="NSL90693.1"/>
    <property type="molecule type" value="Genomic_DNA"/>
</dbReference>
<evidence type="ECO:0000313" key="2">
    <source>
        <dbReference type="Proteomes" id="UP000281028"/>
    </source>
</evidence>
<dbReference type="SUPFAM" id="SSF102546">
    <property type="entry name" value="RbsD-like"/>
    <property type="match status" value="1"/>
</dbReference>
<dbReference type="OrthoDB" id="1357291at2"/>
<organism evidence="1 2">
    <name type="scientific">Chitinophaga solisilvae</name>
    <dbReference type="NCBI Taxonomy" id="1233460"/>
    <lineage>
        <taxon>Bacteria</taxon>
        <taxon>Pseudomonadati</taxon>
        <taxon>Bacteroidota</taxon>
        <taxon>Chitinophagia</taxon>
        <taxon>Chitinophagales</taxon>
        <taxon>Chitinophagaceae</taxon>
        <taxon>Chitinophaga</taxon>
    </lineage>
</organism>
<dbReference type="GO" id="GO:0048029">
    <property type="term" value="F:monosaccharide binding"/>
    <property type="evidence" value="ECO:0007669"/>
    <property type="project" value="InterPro"/>
</dbReference>
<sequence>MKAFIHIAVTVILLSSCLQEAKVSDIVPDSRNSWHVQLDSLLPLLGHRNWILVVDKAFPLQSAPGIVYINTSLPLPEVAAYTIKKINASSHVKPIIYTDKELAYVPGAAAYRDSLQAILQGFTPQQLLHDSVFTKLDKASSLFKVVVLKTTTTVPYSSVFINLDCKYWNAQSEKKMREVMKSE</sequence>
<reference evidence="1" key="1">
    <citation type="submission" date="2020-05" db="EMBL/GenBank/DDBJ databases">
        <title>Chitinophaga laudate sp. nov., isolated from a tropical peat swamp.</title>
        <authorList>
            <person name="Goh C.B.S."/>
            <person name="Lee M.S."/>
            <person name="Parimannan S."/>
            <person name="Pasbakhsh P."/>
            <person name="Yule C.M."/>
            <person name="Rajandas H."/>
            <person name="Loke S."/>
            <person name="Croft L."/>
            <person name="Tan J.B.L."/>
        </authorList>
    </citation>
    <scope>NUCLEOTIDE SEQUENCE</scope>
    <source>
        <strain evidence="1">Mgbs1</strain>
    </source>
</reference>
<accession>A0A3S1BJS6</accession>
<protein>
    <submittedName>
        <fullName evidence="1">Uncharacterized protein</fullName>
    </submittedName>
</protein>